<accession>A0ABQ2RUZ0</accession>
<proteinExistence type="predicted"/>
<comment type="caution">
    <text evidence="3">The sequence shown here is derived from an EMBL/GenBank/DDBJ whole genome shotgun (WGS) entry which is preliminary data.</text>
</comment>
<evidence type="ECO:0000259" key="1">
    <source>
        <dbReference type="Pfam" id="PF05161"/>
    </source>
</evidence>
<dbReference type="InterPro" id="IPR025286">
    <property type="entry name" value="MOFRL_assoc_dom"/>
</dbReference>
<dbReference type="SUPFAM" id="SSF82544">
    <property type="entry name" value="GckA/TtuD-like"/>
    <property type="match status" value="1"/>
</dbReference>
<dbReference type="InterPro" id="IPR038614">
    <property type="entry name" value="GK_N_sf"/>
</dbReference>
<dbReference type="Pfam" id="PF13660">
    <property type="entry name" value="DUF4147"/>
    <property type="match status" value="1"/>
</dbReference>
<sequence>MTRFPAALHDPRALLEGAFRHALHAASPGHLLAPHLTAPTAREPAPDLILSVGKASVPMARAALNAYPDTPTLIVTPHGPPDPQPWPAQVEVIHAGHPLPDDASVRAGHAALTRMRALRADQAALVLISGGGSALLCAPDGVTLAHKQALTDALLRSGADIHEINTVRKHLSAVKGGRLAQATAARVRTLLLSDVVGDPPGMIASGPTTPDPTTHADALRVLDRYHLSAPEARAHLTSGAPDTPAHLPRASQQVIGSNRTLLDAAARYLRDQGVKTVILGDTFTGEARALAAFHAQIIRSVQRHGTPFTPPVVLLSGGEATVTLGPDAGRGGRNQEFALALLTELARAGLPGVHALSAGSDGRDGSSPGTGAFLTPDSLSRAAHLGLDPLRHLTRHDAHTFFQALGDVLHTGLTGHNLNDLRAVVLP</sequence>
<gene>
    <name evidence="3" type="ORF">GCM10008959_21220</name>
</gene>
<evidence type="ECO:0000259" key="2">
    <source>
        <dbReference type="Pfam" id="PF13660"/>
    </source>
</evidence>
<keyword evidence="4" id="KW-1185">Reference proteome</keyword>
<feature type="domain" description="MOFRL-associated" evidence="2">
    <location>
        <begin position="15"/>
        <end position="235"/>
    </location>
</feature>
<organism evidence="3 4">
    <name type="scientific">Deinococcus seoulensis</name>
    <dbReference type="NCBI Taxonomy" id="1837379"/>
    <lineage>
        <taxon>Bacteria</taxon>
        <taxon>Thermotogati</taxon>
        <taxon>Deinococcota</taxon>
        <taxon>Deinococci</taxon>
        <taxon>Deinococcales</taxon>
        <taxon>Deinococcaceae</taxon>
        <taxon>Deinococcus</taxon>
    </lineage>
</organism>
<dbReference type="Gene3D" id="3.40.1480.10">
    <property type="entry name" value="MOFRL domain"/>
    <property type="match status" value="1"/>
</dbReference>
<evidence type="ECO:0000313" key="3">
    <source>
        <dbReference type="EMBL" id="GGR59152.1"/>
    </source>
</evidence>
<dbReference type="InterPro" id="IPR007835">
    <property type="entry name" value="MOFRL"/>
</dbReference>
<dbReference type="RefSeq" id="WP_229777824.1">
    <property type="nucleotide sequence ID" value="NZ_BMQM01000012.1"/>
</dbReference>
<protein>
    <submittedName>
        <fullName evidence="3">Hydroxypyruvate reductase, putative</fullName>
    </submittedName>
</protein>
<dbReference type="InterPro" id="IPR037035">
    <property type="entry name" value="GK-like_C_sf"/>
</dbReference>
<dbReference type="EMBL" id="BMQM01000012">
    <property type="protein sequence ID" value="GGR59152.1"/>
    <property type="molecule type" value="Genomic_DNA"/>
</dbReference>
<dbReference type="Proteomes" id="UP000634308">
    <property type="component" value="Unassembled WGS sequence"/>
</dbReference>
<reference evidence="4" key="1">
    <citation type="journal article" date="2019" name="Int. J. Syst. Evol. Microbiol.">
        <title>The Global Catalogue of Microorganisms (GCM) 10K type strain sequencing project: providing services to taxonomists for standard genome sequencing and annotation.</title>
        <authorList>
            <consortium name="The Broad Institute Genomics Platform"/>
            <consortium name="The Broad Institute Genome Sequencing Center for Infectious Disease"/>
            <person name="Wu L."/>
            <person name="Ma J."/>
        </authorList>
    </citation>
    <scope>NUCLEOTIDE SEQUENCE [LARGE SCALE GENOMIC DNA]</scope>
    <source>
        <strain evidence="4">JCM 31404</strain>
    </source>
</reference>
<name>A0ABQ2RUZ0_9DEIO</name>
<evidence type="ECO:0000313" key="4">
    <source>
        <dbReference type="Proteomes" id="UP000634308"/>
    </source>
</evidence>
<dbReference type="Gene3D" id="3.40.50.10180">
    <property type="entry name" value="Glycerate kinase, MOFRL-like N-terminal domain"/>
    <property type="match status" value="1"/>
</dbReference>
<dbReference type="PANTHER" id="PTHR12227:SF0">
    <property type="entry name" value="GLYCERATE KINASE"/>
    <property type="match status" value="1"/>
</dbReference>
<feature type="domain" description="MOFRL" evidence="1">
    <location>
        <begin position="312"/>
        <end position="420"/>
    </location>
</feature>
<dbReference type="InterPro" id="IPR039760">
    <property type="entry name" value="MOFRL_protein"/>
</dbReference>
<dbReference type="PANTHER" id="PTHR12227">
    <property type="entry name" value="GLYCERATE KINASE"/>
    <property type="match status" value="1"/>
</dbReference>
<dbReference type="Pfam" id="PF05161">
    <property type="entry name" value="MOFRL"/>
    <property type="match status" value="1"/>
</dbReference>